<keyword evidence="3" id="KW-0479">Metal-binding</keyword>
<dbReference type="SUPFAM" id="SSF49344">
    <property type="entry name" value="CBD9-like"/>
    <property type="match status" value="1"/>
</dbReference>
<dbReference type="Proteomes" id="UP000808349">
    <property type="component" value="Unassembled WGS sequence"/>
</dbReference>
<dbReference type="GO" id="GO:0046872">
    <property type="term" value="F:metal ion binding"/>
    <property type="evidence" value="ECO:0007669"/>
    <property type="project" value="UniProtKB-KW"/>
</dbReference>
<name>A0A9D7XEQ0_9BACT</name>
<evidence type="ECO:0000256" key="4">
    <source>
        <dbReference type="ARBA" id="ARBA00022982"/>
    </source>
</evidence>
<dbReference type="GO" id="GO:0020037">
    <property type="term" value="F:heme binding"/>
    <property type="evidence" value="ECO:0007669"/>
    <property type="project" value="InterPro"/>
</dbReference>
<proteinExistence type="predicted"/>
<feature type="domain" description="Cytochrome c-552/DMSO reductase-like haem-binding" evidence="6">
    <location>
        <begin position="59"/>
        <end position="438"/>
    </location>
</feature>
<keyword evidence="4" id="KW-0249">Electron transport</keyword>
<dbReference type="AlphaFoldDB" id="A0A9D7XEQ0"/>
<evidence type="ECO:0000256" key="2">
    <source>
        <dbReference type="ARBA" id="ARBA00022617"/>
    </source>
</evidence>
<dbReference type="EMBL" id="JADKFW010000007">
    <property type="protein sequence ID" value="MBK9718015.1"/>
    <property type="molecule type" value="Genomic_DNA"/>
</dbReference>
<dbReference type="InterPro" id="IPR019020">
    <property type="entry name" value="Cyt-c552/DMSO_Rdtase_haem-bd"/>
</dbReference>
<dbReference type="Gene3D" id="2.60.40.1190">
    <property type="match status" value="1"/>
</dbReference>
<sequence length="449" mass="49629">MKLLQSRYFWVITSFILLFGYWQSCTKDDQILDLPSSLTGKELISKLTTTAPTMDGVVDDIWKNAAKLDFAATVPDPGNNLFSGYINEIYKGSLRSMYDNDYIYFLAEIVDAEKNVKSAPWYFNPTTSRWAQEPTARTYNSSGVLTREGWGEDKLAFLWNIDNSTAKFNSLTCYASCHVFTPYVDYSVSPAVPKSNASSGNHYTNGVNEKIDQWWLHPNRGFLFNNMDDNYQDWAGGPSVTNLVGGSGNGRHFDDLVVSGASSTWPFAPSYTSDATQGSFNNRQNLKLDDTGAVVTVPAWVVPNENNYDFIQGTDTLAGGKAVKITKVALNGVLTYNGGTIDPNVGTDYQRIGDPVSGGIGSKSIPGAIVTPVLKGRADINCFSNYTGSGWVYEFKRLLKTSDKLKQDIDFTKDKVGDQLADQPFGVAVFNKSNYQHAIKPNLLLKFQK</sequence>
<evidence type="ECO:0000259" key="6">
    <source>
        <dbReference type="Pfam" id="PF09459"/>
    </source>
</evidence>
<keyword evidence="1" id="KW-0813">Transport</keyword>
<evidence type="ECO:0000313" key="8">
    <source>
        <dbReference type="Proteomes" id="UP000808349"/>
    </source>
</evidence>
<keyword evidence="2" id="KW-0349">Heme</keyword>
<accession>A0A9D7XEQ0</accession>
<organism evidence="7 8">
    <name type="scientific">Candidatus Defluviibacterium haderslevense</name>
    <dbReference type="NCBI Taxonomy" id="2981993"/>
    <lineage>
        <taxon>Bacteria</taxon>
        <taxon>Pseudomonadati</taxon>
        <taxon>Bacteroidota</taxon>
        <taxon>Saprospiria</taxon>
        <taxon>Saprospirales</taxon>
        <taxon>Saprospiraceae</taxon>
        <taxon>Candidatus Defluviibacterium</taxon>
    </lineage>
</organism>
<evidence type="ECO:0000256" key="3">
    <source>
        <dbReference type="ARBA" id="ARBA00022723"/>
    </source>
</evidence>
<dbReference type="Pfam" id="PF09459">
    <property type="entry name" value="EB_dh"/>
    <property type="match status" value="1"/>
</dbReference>
<keyword evidence="5" id="KW-0408">Iron</keyword>
<gene>
    <name evidence="7" type="ORF">IPO85_10985</name>
</gene>
<evidence type="ECO:0000313" key="7">
    <source>
        <dbReference type="EMBL" id="MBK9718015.1"/>
    </source>
</evidence>
<reference evidence="7 8" key="1">
    <citation type="submission" date="2020-10" db="EMBL/GenBank/DDBJ databases">
        <title>Connecting structure to function with the recovery of over 1000 high-quality activated sludge metagenome-assembled genomes encoding full-length rRNA genes using long-read sequencing.</title>
        <authorList>
            <person name="Singleton C.M."/>
            <person name="Petriglieri F."/>
            <person name="Kristensen J.M."/>
            <person name="Kirkegaard R.H."/>
            <person name="Michaelsen T.Y."/>
            <person name="Andersen M.H."/>
            <person name="Karst S.M."/>
            <person name="Dueholm M.S."/>
            <person name="Nielsen P.H."/>
            <person name="Albertsen M."/>
        </authorList>
    </citation>
    <scope>NUCLEOTIDE SEQUENCE [LARGE SCALE GENOMIC DNA]</scope>
    <source>
        <strain evidence="7">Ribe_18-Q3-R11-54_BAT3C.373</strain>
    </source>
</reference>
<comment type="caution">
    <text evidence="7">The sequence shown here is derived from an EMBL/GenBank/DDBJ whole genome shotgun (WGS) entry which is preliminary data.</text>
</comment>
<evidence type="ECO:0000256" key="5">
    <source>
        <dbReference type="ARBA" id="ARBA00023004"/>
    </source>
</evidence>
<protein>
    <recommendedName>
        <fullName evidence="6">Cytochrome c-552/DMSO reductase-like haem-binding domain-containing protein</fullName>
    </recommendedName>
</protein>
<evidence type="ECO:0000256" key="1">
    <source>
        <dbReference type="ARBA" id="ARBA00022448"/>
    </source>
</evidence>